<dbReference type="EMBL" id="GL441645">
    <property type="protein sequence ID" value="EFN64484.1"/>
    <property type="molecule type" value="Genomic_DNA"/>
</dbReference>
<gene>
    <name evidence="1" type="ORF">EAG_01821</name>
</gene>
<keyword evidence="2" id="KW-1185">Reference proteome</keyword>
<accession>E2APZ7</accession>
<evidence type="ECO:0000313" key="1">
    <source>
        <dbReference type="EMBL" id="EFN64484.1"/>
    </source>
</evidence>
<name>E2APZ7_CAMFO</name>
<protein>
    <submittedName>
        <fullName evidence="1">Uncharacterized protein</fullName>
    </submittedName>
</protein>
<dbReference type="InParanoid" id="E2APZ7"/>
<organism evidence="2">
    <name type="scientific">Camponotus floridanus</name>
    <name type="common">Florida carpenter ant</name>
    <dbReference type="NCBI Taxonomy" id="104421"/>
    <lineage>
        <taxon>Eukaryota</taxon>
        <taxon>Metazoa</taxon>
        <taxon>Ecdysozoa</taxon>
        <taxon>Arthropoda</taxon>
        <taxon>Hexapoda</taxon>
        <taxon>Insecta</taxon>
        <taxon>Pterygota</taxon>
        <taxon>Neoptera</taxon>
        <taxon>Endopterygota</taxon>
        <taxon>Hymenoptera</taxon>
        <taxon>Apocrita</taxon>
        <taxon>Aculeata</taxon>
        <taxon>Formicoidea</taxon>
        <taxon>Formicidae</taxon>
        <taxon>Formicinae</taxon>
        <taxon>Camponotus</taxon>
    </lineage>
</organism>
<dbReference type="AlphaFoldDB" id="E2APZ7"/>
<dbReference type="Proteomes" id="UP000000311">
    <property type="component" value="Unassembled WGS sequence"/>
</dbReference>
<evidence type="ECO:0000313" key="2">
    <source>
        <dbReference type="Proteomes" id="UP000000311"/>
    </source>
</evidence>
<reference evidence="1 2" key="1">
    <citation type="journal article" date="2010" name="Science">
        <title>Genomic comparison of the ants Camponotus floridanus and Harpegnathos saltator.</title>
        <authorList>
            <person name="Bonasio R."/>
            <person name="Zhang G."/>
            <person name="Ye C."/>
            <person name="Mutti N.S."/>
            <person name="Fang X."/>
            <person name="Qin N."/>
            <person name="Donahue G."/>
            <person name="Yang P."/>
            <person name="Li Q."/>
            <person name="Li C."/>
            <person name="Zhang P."/>
            <person name="Huang Z."/>
            <person name="Berger S.L."/>
            <person name="Reinberg D."/>
            <person name="Wang J."/>
            <person name="Liebig J."/>
        </authorList>
    </citation>
    <scope>NUCLEOTIDE SEQUENCE [LARGE SCALE GENOMIC DNA]</scope>
    <source>
        <strain evidence="2">C129</strain>
    </source>
</reference>
<proteinExistence type="predicted"/>
<sequence>MRGRFDEMETIAAANVMRMRRGKRQYRRVYVEDGIASGGSSKGRGGGELTKGKRGRRCVEAEARRTFGFFRAGRAQSIITLKLSQSS</sequence>